<dbReference type="PANTHER" id="PTHR43812:SF2">
    <property type="entry name" value="FLAVIN REDUCTASE LIKE DOMAIN-CONTAINING PROTEIN"/>
    <property type="match status" value="1"/>
</dbReference>
<dbReference type="Proteomes" id="UP000028824">
    <property type="component" value="Unassembled WGS sequence"/>
</dbReference>
<reference evidence="2 3" key="1">
    <citation type="submission" date="2014-03" db="EMBL/GenBank/DDBJ databases">
        <title>Genome of Paenirhodobacter enshiensis DW2-9.</title>
        <authorList>
            <person name="Wang D."/>
            <person name="Wang G."/>
        </authorList>
    </citation>
    <scope>NUCLEOTIDE SEQUENCE [LARGE SCALE GENOMIC DNA]</scope>
    <source>
        <strain evidence="2 3">DW2-9</strain>
    </source>
</reference>
<dbReference type="RefSeq" id="WP_036637860.1">
    <property type="nucleotide sequence ID" value="NZ_JFZB01000018.1"/>
</dbReference>
<sequence>MFYLTRDGSGMQVDPLTAIVSPRPIAWISSRDGAGAVNLSPYSFFTAVAYDPPQIVISSVGHKSDRDIGKDSLSNIVETGVFCVNIAGYDDREALNASSAPFPRETDEAARLGLATEPCKTIDCPRLSHAPAALECRMSRHIALEGAHNRLIVARVEAIHLRDDCIVDGRFDVTRYKPLTRLGYLDFAAIETVFRMARPTV</sequence>
<gene>
    <name evidence="2" type="ORF">CG50_02875</name>
</gene>
<dbReference type="EMBL" id="JFZB01000018">
    <property type="protein sequence ID" value="KFI25934.1"/>
    <property type="molecule type" value="Genomic_DNA"/>
</dbReference>
<dbReference type="InterPro" id="IPR002563">
    <property type="entry name" value="Flavin_Rdtase-like_dom"/>
</dbReference>
<dbReference type="AlphaFoldDB" id="A0A086XV84"/>
<evidence type="ECO:0000313" key="3">
    <source>
        <dbReference type="Proteomes" id="UP000028824"/>
    </source>
</evidence>
<dbReference type="SMART" id="SM00903">
    <property type="entry name" value="Flavin_Reduct"/>
    <property type="match status" value="1"/>
</dbReference>
<dbReference type="GO" id="GO:0016646">
    <property type="term" value="F:oxidoreductase activity, acting on the CH-NH group of donors, NAD or NADP as acceptor"/>
    <property type="evidence" value="ECO:0007669"/>
    <property type="project" value="UniProtKB-ARBA"/>
</dbReference>
<dbReference type="eggNOG" id="COG1853">
    <property type="taxonomic scope" value="Bacteria"/>
</dbReference>
<evidence type="ECO:0000259" key="1">
    <source>
        <dbReference type="SMART" id="SM00903"/>
    </source>
</evidence>
<dbReference type="Pfam" id="PF01613">
    <property type="entry name" value="Flavin_Reduct"/>
    <property type="match status" value="1"/>
</dbReference>
<feature type="domain" description="Flavin reductase like" evidence="1">
    <location>
        <begin position="20"/>
        <end position="173"/>
    </location>
</feature>
<dbReference type="STRING" id="1105367.CG50_02875"/>
<protein>
    <submittedName>
        <fullName evidence="2">Flavin reductase</fullName>
    </submittedName>
</protein>
<dbReference type="OrthoDB" id="9783347at2"/>
<evidence type="ECO:0000313" key="2">
    <source>
        <dbReference type="EMBL" id="KFI25934.1"/>
    </source>
</evidence>
<organism evidence="2 3">
    <name type="scientific">Paenirhodobacter enshiensis</name>
    <dbReference type="NCBI Taxonomy" id="1105367"/>
    <lineage>
        <taxon>Bacteria</taxon>
        <taxon>Pseudomonadati</taxon>
        <taxon>Pseudomonadota</taxon>
        <taxon>Alphaproteobacteria</taxon>
        <taxon>Rhodobacterales</taxon>
        <taxon>Rhodobacter group</taxon>
        <taxon>Paenirhodobacter</taxon>
    </lineage>
</organism>
<dbReference type="PANTHER" id="PTHR43812">
    <property type="entry name" value="BLR2425 PROTEIN"/>
    <property type="match status" value="1"/>
</dbReference>
<dbReference type="Gene3D" id="2.30.110.10">
    <property type="entry name" value="Electron Transport, Fmn-binding Protein, Chain A"/>
    <property type="match status" value="1"/>
</dbReference>
<keyword evidence="3" id="KW-1185">Reference proteome</keyword>
<dbReference type="SUPFAM" id="SSF50475">
    <property type="entry name" value="FMN-binding split barrel"/>
    <property type="match status" value="1"/>
</dbReference>
<dbReference type="InterPro" id="IPR012349">
    <property type="entry name" value="Split_barrel_FMN-bd"/>
</dbReference>
<accession>A0A086XV84</accession>
<comment type="caution">
    <text evidence="2">The sequence shown here is derived from an EMBL/GenBank/DDBJ whole genome shotgun (WGS) entry which is preliminary data.</text>
</comment>
<dbReference type="GO" id="GO:0010181">
    <property type="term" value="F:FMN binding"/>
    <property type="evidence" value="ECO:0007669"/>
    <property type="project" value="InterPro"/>
</dbReference>
<name>A0A086XV84_9RHOB</name>
<proteinExistence type="predicted"/>